<dbReference type="Pfam" id="PF05717">
    <property type="entry name" value="TnpB_IS66"/>
    <property type="match status" value="1"/>
</dbReference>
<dbReference type="PANTHER" id="PTHR36455">
    <property type="match status" value="1"/>
</dbReference>
<dbReference type="EMBL" id="LDXT01000036">
    <property type="protein sequence ID" value="KRT56608.1"/>
    <property type="molecule type" value="Genomic_DNA"/>
</dbReference>
<evidence type="ECO:0000313" key="4">
    <source>
        <dbReference type="Proteomes" id="UP000051634"/>
    </source>
</evidence>
<comment type="caution">
    <text evidence="2">The sequence shown here is derived from an EMBL/GenBank/DDBJ whole genome shotgun (WGS) entry which is preliminary data.</text>
</comment>
<proteinExistence type="predicted"/>
<dbReference type="PANTHER" id="PTHR36455:SF1">
    <property type="entry name" value="BLR8292 PROTEIN"/>
    <property type="match status" value="1"/>
</dbReference>
<evidence type="ECO:0000313" key="1">
    <source>
        <dbReference type="EMBL" id="KRT56608.1"/>
    </source>
</evidence>
<dbReference type="InterPro" id="IPR008878">
    <property type="entry name" value="Transposase_IS66_Orf2"/>
</dbReference>
<name>A0A0T5Z745_9GAMM</name>
<reference evidence="3 4" key="1">
    <citation type="submission" date="2015-11" db="EMBL/GenBank/DDBJ databases">
        <title>The genome of Candidatus Endoriftia persephone in Ridgeia piscesae and population structure of the North Eastern Pacific vestimentiferan symbionts.</title>
        <authorList>
            <person name="Perez M."/>
            <person name="Juniper K.S."/>
        </authorList>
    </citation>
    <scope>NUCLEOTIDE SEQUENCE [LARGE SCALE GENOMIC DNA]</scope>
    <source>
        <strain evidence="2">Ind10</strain>
        <strain evidence="1">Ind11</strain>
    </source>
</reference>
<dbReference type="Proteomes" id="UP000051634">
    <property type="component" value="Unassembled WGS sequence"/>
</dbReference>
<sequence length="179" mass="20349">MTSNSNDSSLYWQQHVVAWQDSGLTQRAYCAQRGLSSPSFGYWARKLRRTDKPMVQPRAKSFVPVTLAAPVGSGLSLVLPDGLEIRGLAAIVEQELGHNPFEGALYAFSNRRRDKIKLLYWEDNGFVLYYKSLAEERFHWPASGDEVVPLDGQQINWLLDGYDLVAMKGHRKLHYEATF</sequence>
<gene>
    <name evidence="1" type="ORF">Ga0074115_1614</name>
    <name evidence="2" type="ORF">Ga0076813_13865</name>
</gene>
<dbReference type="AlphaFoldDB" id="A0A0T5Z745"/>
<dbReference type="NCBIfam" id="NF033819">
    <property type="entry name" value="IS66_TnpB"/>
    <property type="match status" value="1"/>
</dbReference>
<evidence type="ECO:0000313" key="3">
    <source>
        <dbReference type="Proteomes" id="UP000051276"/>
    </source>
</evidence>
<dbReference type="STRING" id="54398.Ga0074115_1614"/>
<protein>
    <submittedName>
        <fullName evidence="2">Transposase</fullName>
    </submittedName>
</protein>
<dbReference type="PATRIC" id="fig|54398.3.peg.3179"/>
<organism evidence="2 3">
    <name type="scientific">endosymbiont of Ridgeia piscesae</name>
    <dbReference type="NCBI Taxonomy" id="54398"/>
    <lineage>
        <taxon>Bacteria</taxon>
        <taxon>Pseudomonadati</taxon>
        <taxon>Pseudomonadota</taxon>
        <taxon>Gammaproteobacteria</taxon>
        <taxon>sulfur-oxidizing symbionts</taxon>
    </lineage>
</organism>
<evidence type="ECO:0000313" key="2">
    <source>
        <dbReference type="EMBL" id="KRT58607.1"/>
    </source>
</evidence>
<dbReference type="Proteomes" id="UP000051276">
    <property type="component" value="Unassembled WGS sequence"/>
</dbReference>
<dbReference type="NCBIfam" id="NF047593">
    <property type="entry name" value="IS66_ISAeme5_TnpA"/>
    <property type="match status" value="1"/>
</dbReference>
<dbReference type="EMBL" id="LMXI01000308">
    <property type="protein sequence ID" value="KRT58607.1"/>
    <property type="molecule type" value="Genomic_DNA"/>
</dbReference>
<accession>A0A0T5Z745</accession>
<keyword evidence="4" id="KW-1185">Reference proteome</keyword>